<dbReference type="RefSeq" id="WP_344614740.1">
    <property type="nucleotide sequence ID" value="NZ_BAAARV010000034.1"/>
</dbReference>
<name>A0ABN3GM98_9ACTN</name>
<dbReference type="EMBL" id="BAAARV010000034">
    <property type="protein sequence ID" value="GAA2355665.1"/>
    <property type="molecule type" value="Genomic_DNA"/>
</dbReference>
<organism evidence="2 3">
    <name type="scientific">Dactylosporangium salmoneum</name>
    <dbReference type="NCBI Taxonomy" id="53361"/>
    <lineage>
        <taxon>Bacteria</taxon>
        <taxon>Bacillati</taxon>
        <taxon>Actinomycetota</taxon>
        <taxon>Actinomycetes</taxon>
        <taxon>Micromonosporales</taxon>
        <taxon>Micromonosporaceae</taxon>
        <taxon>Dactylosporangium</taxon>
    </lineage>
</organism>
<evidence type="ECO:0000313" key="2">
    <source>
        <dbReference type="EMBL" id="GAA2355665.1"/>
    </source>
</evidence>
<gene>
    <name evidence="2" type="ORF">GCM10010170_048220</name>
</gene>
<accession>A0ABN3GM98</accession>
<reference evidence="2 3" key="1">
    <citation type="journal article" date="2019" name="Int. J. Syst. Evol. Microbiol.">
        <title>The Global Catalogue of Microorganisms (GCM) 10K type strain sequencing project: providing services to taxonomists for standard genome sequencing and annotation.</title>
        <authorList>
            <consortium name="The Broad Institute Genomics Platform"/>
            <consortium name="The Broad Institute Genome Sequencing Center for Infectious Disease"/>
            <person name="Wu L."/>
            <person name="Ma J."/>
        </authorList>
    </citation>
    <scope>NUCLEOTIDE SEQUENCE [LARGE SCALE GENOMIC DNA]</scope>
    <source>
        <strain evidence="2 3">JCM 3272</strain>
    </source>
</reference>
<comment type="caution">
    <text evidence="2">The sequence shown here is derived from an EMBL/GenBank/DDBJ whole genome shotgun (WGS) entry which is preliminary data.</text>
</comment>
<feature type="transmembrane region" description="Helical" evidence="1">
    <location>
        <begin position="12"/>
        <end position="32"/>
    </location>
</feature>
<keyword evidence="1" id="KW-1133">Transmembrane helix</keyword>
<keyword evidence="3" id="KW-1185">Reference proteome</keyword>
<evidence type="ECO:0000256" key="1">
    <source>
        <dbReference type="SAM" id="Phobius"/>
    </source>
</evidence>
<keyword evidence="1" id="KW-0812">Transmembrane</keyword>
<feature type="transmembrane region" description="Helical" evidence="1">
    <location>
        <begin position="38"/>
        <end position="55"/>
    </location>
</feature>
<keyword evidence="1" id="KW-0472">Membrane</keyword>
<proteinExistence type="predicted"/>
<protein>
    <submittedName>
        <fullName evidence="2">Uncharacterized protein</fullName>
    </submittedName>
</protein>
<dbReference type="Proteomes" id="UP001501444">
    <property type="component" value="Unassembled WGS sequence"/>
</dbReference>
<sequence length="78" mass="8619">MGGRRDPQAWLWVPPVLAVAAIPVFGAAVARGQSLDNAVPSYVWLMVAWAVGRVVRDWRQRTLALEQANRELAELPVV</sequence>
<evidence type="ECO:0000313" key="3">
    <source>
        <dbReference type="Proteomes" id="UP001501444"/>
    </source>
</evidence>